<dbReference type="NCBIfam" id="TIGR00347">
    <property type="entry name" value="bioD"/>
    <property type="match status" value="1"/>
</dbReference>
<dbReference type="EC" id="6.3.3.3" evidence="8"/>
<dbReference type="Pfam" id="PF13500">
    <property type="entry name" value="AAA_26"/>
    <property type="match status" value="1"/>
</dbReference>
<keyword evidence="2 8" id="KW-0436">Ligase</keyword>
<keyword evidence="7 8" id="KW-0460">Magnesium</keyword>
<evidence type="ECO:0000256" key="8">
    <source>
        <dbReference type="HAMAP-Rule" id="MF_00336"/>
    </source>
</evidence>
<dbReference type="EMBL" id="MFST01000019">
    <property type="protein sequence ID" value="OGI45112.1"/>
    <property type="molecule type" value="Genomic_DNA"/>
</dbReference>
<dbReference type="GO" id="GO:0005829">
    <property type="term" value="C:cytosol"/>
    <property type="evidence" value="ECO:0007669"/>
    <property type="project" value="TreeGrafter"/>
</dbReference>
<dbReference type="Gene3D" id="3.40.50.300">
    <property type="entry name" value="P-loop containing nucleotide triphosphate hydrolases"/>
    <property type="match status" value="1"/>
</dbReference>
<dbReference type="PIRSF" id="PIRSF006755">
    <property type="entry name" value="DTB_synth"/>
    <property type="match status" value="1"/>
</dbReference>
<dbReference type="UniPathway" id="UPA00078">
    <property type="reaction ID" value="UER00161"/>
</dbReference>
<gene>
    <name evidence="8" type="primary">bioD</name>
    <name evidence="9" type="ORF">A2V92_05625</name>
</gene>
<protein>
    <recommendedName>
        <fullName evidence="8">ATP-dependent dethiobiotin synthetase BioD</fullName>
        <ecNumber evidence="8">6.3.3.3</ecNumber>
    </recommendedName>
    <alternativeName>
        <fullName evidence="8">DTB synthetase</fullName>
        <shortName evidence="8">DTBS</shortName>
    </alternativeName>
    <alternativeName>
        <fullName evidence="8">Dethiobiotin synthase</fullName>
    </alternativeName>
</protein>
<proteinExistence type="inferred from homology"/>
<comment type="similarity">
    <text evidence="8">Belongs to the dethiobiotin synthetase family.</text>
</comment>
<dbReference type="InterPro" id="IPR027417">
    <property type="entry name" value="P-loop_NTPase"/>
</dbReference>
<accession>A0A1F6TJ14</accession>
<sequence>MRGWFVTGTDTGVGKTFFAAALLRALARAGHRAVGMKPVASGCRETPSGLRCEDAERLLAHGSVQADYADVNPYAFAAPVAPQLAAAAAGVEIRLEKIEEHFARLRRLAPLVVVEGAGGWLAPLDGRRTMADIAVTLRLPVILVVGMRLGCLNHALLTAAAIGRSGARLAGWVANRIDPAMAMFEENLAALQERLGAPLASLPYVENEEDAISRSAIALSPLLKSAGETG</sequence>
<dbReference type="GO" id="GO:0042803">
    <property type="term" value="F:protein homodimerization activity"/>
    <property type="evidence" value="ECO:0007669"/>
    <property type="project" value="UniProtKB-ARBA"/>
</dbReference>
<feature type="binding site" evidence="8">
    <location>
        <begin position="12"/>
        <end position="17"/>
    </location>
    <ligand>
        <name>ATP</name>
        <dbReference type="ChEBI" id="CHEBI:30616"/>
    </ligand>
</feature>
<dbReference type="HAMAP" id="MF_00336">
    <property type="entry name" value="BioD"/>
    <property type="match status" value="1"/>
</dbReference>
<keyword evidence="3 8" id="KW-0479">Metal-binding</keyword>
<comment type="catalytic activity">
    <reaction evidence="8">
        <text>(7R,8S)-7,8-diammoniononanoate + CO2 + ATP = (4R,5S)-dethiobiotin + ADP + phosphate + 3 H(+)</text>
        <dbReference type="Rhea" id="RHEA:15805"/>
        <dbReference type="ChEBI" id="CHEBI:15378"/>
        <dbReference type="ChEBI" id="CHEBI:16526"/>
        <dbReference type="ChEBI" id="CHEBI:30616"/>
        <dbReference type="ChEBI" id="CHEBI:43474"/>
        <dbReference type="ChEBI" id="CHEBI:149469"/>
        <dbReference type="ChEBI" id="CHEBI:149473"/>
        <dbReference type="ChEBI" id="CHEBI:456216"/>
        <dbReference type="EC" id="6.3.3.3"/>
    </reaction>
</comment>
<dbReference type="PANTHER" id="PTHR43210">
    <property type="entry name" value="DETHIOBIOTIN SYNTHETASE"/>
    <property type="match status" value="1"/>
</dbReference>
<dbReference type="GO" id="GO:0009102">
    <property type="term" value="P:biotin biosynthetic process"/>
    <property type="evidence" value="ECO:0007669"/>
    <property type="project" value="UniProtKB-UniRule"/>
</dbReference>
<dbReference type="GO" id="GO:0005524">
    <property type="term" value="F:ATP binding"/>
    <property type="evidence" value="ECO:0007669"/>
    <property type="project" value="UniProtKB-UniRule"/>
</dbReference>
<comment type="caution">
    <text evidence="9">The sequence shown here is derived from an EMBL/GenBank/DDBJ whole genome shotgun (WGS) entry which is preliminary data.</text>
</comment>
<feature type="binding site" evidence="8">
    <location>
        <begin position="203"/>
        <end position="205"/>
    </location>
    <ligand>
        <name>ATP</name>
        <dbReference type="ChEBI" id="CHEBI:30616"/>
    </ligand>
</feature>
<dbReference type="GO" id="GO:0004141">
    <property type="term" value="F:dethiobiotin synthase activity"/>
    <property type="evidence" value="ECO:0007669"/>
    <property type="project" value="UniProtKB-UniRule"/>
</dbReference>
<keyword evidence="4 8" id="KW-0547">Nucleotide-binding</keyword>
<feature type="binding site" evidence="8">
    <location>
        <position position="115"/>
    </location>
    <ligand>
        <name>Mg(2+)</name>
        <dbReference type="ChEBI" id="CHEBI:18420"/>
    </ligand>
</feature>
<evidence type="ECO:0000256" key="4">
    <source>
        <dbReference type="ARBA" id="ARBA00022741"/>
    </source>
</evidence>
<organism evidence="9 10">
    <name type="scientific">Candidatus Muproteobacteria bacterium RBG_16_65_31</name>
    <dbReference type="NCBI Taxonomy" id="1817759"/>
    <lineage>
        <taxon>Bacteria</taxon>
        <taxon>Pseudomonadati</taxon>
        <taxon>Pseudomonadota</taxon>
        <taxon>Candidatus Muproteobacteria</taxon>
    </lineage>
</organism>
<dbReference type="CDD" id="cd03109">
    <property type="entry name" value="DTBS"/>
    <property type="match status" value="1"/>
</dbReference>
<evidence type="ECO:0000313" key="9">
    <source>
        <dbReference type="EMBL" id="OGI45112.1"/>
    </source>
</evidence>
<dbReference type="SUPFAM" id="SSF52540">
    <property type="entry name" value="P-loop containing nucleoside triphosphate hydrolases"/>
    <property type="match status" value="1"/>
</dbReference>
<reference evidence="9 10" key="1">
    <citation type="journal article" date="2016" name="Nat. Commun.">
        <title>Thousands of microbial genomes shed light on interconnected biogeochemical processes in an aquifer system.</title>
        <authorList>
            <person name="Anantharaman K."/>
            <person name="Brown C.T."/>
            <person name="Hug L.A."/>
            <person name="Sharon I."/>
            <person name="Castelle C.J."/>
            <person name="Probst A.J."/>
            <person name="Thomas B.C."/>
            <person name="Singh A."/>
            <person name="Wilkins M.J."/>
            <person name="Karaoz U."/>
            <person name="Brodie E.L."/>
            <person name="Williams K.H."/>
            <person name="Hubbard S.S."/>
            <person name="Banfield J.F."/>
        </authorList>
    </citation>
    <scope>NUCLEOTIDE SEQUENCE [LARGE SCALE GENOMIC DNA]</scope>
</reference>
<feature type="binding site" evidence="8">
    <location>
        <position position="54"/>
    </location>
    <ligand>
        <name>ATP</name>
        <dbReference type="ChEBI" id="CHEBI:30616"/>
    </ligand>
</feature>
<feature type="binding site" evidence="8">
    <location>
        <begin position="175"/>
        <end position="176"/>
    </location>
    <ligand>
        <name>ATP</name>
        <dbReference type="ChEBI" id="CHEBI:30616"/>
    </ligand>
</feature>
<comment type="subunit">
    <text evidence="8">Homodimer.</text>
</comment>
<evidence type="ECO:0000256" key="7">
    <source>
        <dbReference type="ARBA" id="ARBA00022842"/>
    </source>
</evidence>
<feature type="binding site" evidence="8">
    <location>
        <position position="54"/>
    </location>
    <ligand>
        <name>Mg(2+)</name>
        <dbReference type="ChEBI" id="CHEBI:18420"/>
    </ligand>
</feature>
<feature type="binding site" evidence="8">
    <location>
        <begin position="115"/>
        <end position="118"/>
    </location>
    <ligand>
        <name>ATP</name>
        <dbReference type="ChEBI" id="CHEBI:30616"/>
    </ligand>
</feature>
<dbReference type="InterPro" id="IPR004472">
    <property type="entry name" value="DTB_synth_BioD"/>
</dbReference>
<feature type="active site" evidence="8">
    <location>
        <position position="37"/>
    </location>
</feature>
<name>A0A1F6TJ14_9PROT</name>
<dbReference type="Proteomes" id="UP000179344">
    <property type="component" value="Unassembled WGS sequence"/>
</dbReference>
<comment type="pathway">
    <text evidence="8">Cofactor biosynthesis; biotin biosynthesis; biotin from 7,8-diaminononanoate: step 1/2.</text>
</comment>
<keyword evidence="1 8" id="KW-0963">Cytoplasm</keyword>
<evidence type="ECO:0000313" key="10">
    <source>
        <dbReference type="Proteomes" id="UP000179344"/>
    </source>
</evidence>
<dbReference type="AlphaFoldDB" id="A0A1F6TJ14"/>
<feature type="binding site" evidence="8">
    <location>
        <position position="16"/>
    </location>
    <ligand>
        <name>Mg(2+)</name>
        <dbReference type="ChEBI" id="CHEBI:18420"/>
    </ligand>
</feature>
<evidence type="ECO:0000256" key="6">
    <source>
        <dbReference type="ARBA" id="ARBA00022840"/>
    </source>
</evidence>
<comment type="cofactor">
    <cofactor evidence="8">
        <name>Mg(2+)</name>
        <dbReference type="ChEBI" id="CHEBI:18420"/>
    </cofactor>
</comment>
<evidence type="ECO:0000256" key="1">
    <source>
        <dbReference type="ARBA" id="ARBA00022490"/>
    </source>
</evidence>
<evidence type="ECO:0000256" key="2">
    <source>
        <dbReference type="ARBA" id="ARBA00022598"/>
    </source>
</evidence>
<evidence type="ECO:0000256" key="3">
    <source>
        <dbReference type="ARBA" id="ARBA00022723"/>
    </source>
</evidence>
<keyword evidence="6 8" id="KW-0067">ATP-binding</keyword>
<dbReference type="PANTHER" id="PTHR43210:SF5">
    <property type="entry name" value="DETHIOBIOTIN SYNTHETASE"/>
    <property type="match status" value="1"/>
</dbReference>
<dbReference type="GO" id="GO:0000287">
    <property type="term" value="F:magnesium ion binding"/>
    <property type="evidence" value="ECO:0007669"/>
    <property type="project" value="UniProtKB-UniRule"/>
</dbReference>
<comment type="caution">
    <text evidence="8">Lacks conserved residue(s) required for the propagation of feature annotation.</text>
</comment>
<comment type="function">
    <text evidence="8">Catalyzes a mechanistically unusual reaction, the ATP-dependent insertion of CO2 between the N7 and N8 nitrogen atoms of 7,8-diaminopelargonic acid (DAPA, also called 7,8-diammoniononanoate) to form a ureido ring.</text>
</comment>
<keyword evidence="5 8" id="KW-0093">Biotin biosynthesis</keyword>
<evidence type="ECO:0000256" key="5">
    <source>
        <dbReference type="ARBA" id="ARBA00022756"/>
    </source>
</evidence>
<comment type="subcellular location">
    <subcellularLocation>
        <location evidence="8">Cytoplasm</location>
    </subcellularLocation>
</comment>
<feature type="binding site" evidence="8">
    <location>
        <position position="41"/>
    </location>
    <ligand>
        <name>substrate</name>
    </ligand>
</feature>
<dbReference type="FunFam" id="3.40.50.300:FF:000292">
    <property type="entry name" value="ATP-dependent dethiobiotin synthetase BioD"/>
    <property type="match status" value="1"/>
</dbReference>